<feature type="transmembrane region" description="Helical" evidence="1">
    <location>
        <begin position="38"/>
        <end position="66"/>
    </location>
</feature>
<protein>
    <recommendedName>
        <fullName evidence="4">Bacterial type II secretion system protein F domain protein</fullName>
    </recommendedName>
</protein>
<dbReference type="AlphaFoldDB" id="A0A4Y7R7T1"/>
<dbReference type="EMBL" id="QFGA01000003">
    <property type="protein sequence ID" value="TEB04701.1"/>
    <property type="molecule type" value="Genomic_DNA"/>
</dbReference>
<gene>
    <name evidence="2" type="ORF">Psch_03463</name>
</gene>
<comment type="caution">
    <text evidence="2">The sequence shown here is derived from an EMBL/GenBank/DDBJ whole genome shotgun (WGS) entry which is preliminary data.</text>
</comment>
<dbReference type="Proteomes" id="UP000298324">
    <property type="component" value="Unassembled WGS sequence"/>
</dbReference>
<keyword evidence="1" id="KW-1133">Transmembrane helix</keyword>
<proteinExistence type="predicted"/>
<keyword evidence="1" id="KW-0812">Transmembrane</keyword>
<feature type="transmembrane region" description="Helical" evidence="1">
    <location>
        <begin position="223"/>
        <end position="247"/>
    </location>
</feature>
<evidence type="ECO:0000313" key="3">
    <source>
        <dbReference type="Proteomes" id="UP000298324"/>
    </source>
</evidence>
<evidence type="ECO:0008006" key="4">
    <source>
        <dbReference type="Google" id="ProtNLM"/>
    </source>
</evidence>
<sequence>MSASLILFLCLFTTVFLLVCRDFEIEKSWQALLPALSAAVFFFMGSWIYLSPMAGIITGIFGYKLCKSVMRWHRERRTDLIRKQARDFVTAAAGMYASGKNDRSVIEDASKSLSEPLGSMLDNVLSNYDFNGVAFLDSFRRMSEETGVDEFSAVAGILEFGKQGGPRATGRGLLRLSNALRRRDKLLTERAKAVAESSAVAWAAIGILAVASLIDAIKFRDYFAASFIGRLDLAVGVAFIVGLFFLTQKLSQDRDLMKIGGS</sequence>
<dbReference type="PANTHER" id="PTHR35007">
    <property type="entry name" value="INTEGRAL MEMBRANE PROTEIN-RELATED"/>
    <property type="match status" value="1"/>
</dbReference>
<keyword evidence="3" id="KW-1185">Reference proteome</keyword>
<keyword evidence="1" id="KW-0472">Membrane</keyword>
<dbReference type="RefSeq" id="WP_190259036.1">
    <property type="nucleotide sequence ID" value="NZ_QFGA01000003.1"/>
</dbReference>
<evidence type="ECO:0000313" key="2">
    <source>
        <dbReference type="EMBL" id="TEB04701.1"/>
    </source>
</evidence>
<evidence type="ECO:0000256" key="1">
    <source>
        <dbReference type="SAM" id="Phobius"/>
    </source>
</evidence>
<dbReference type="PANTHER" id="PTHR35007:SF2">
    <property type="entry name" value="PILUS ASSEMBLE PROTEIN"/>
    <property type="match status" value="1"/>
</dbReference>
<reference evidence="2 3" key="1">
    <citation type="journal article" date="2018" name="Environ. Microbiol.">
        <title>Novel energy conservation strategies and behaviour of Pelotomaculum schinkii driving syntrophic propionate catabolism.</title>
        <authorList>
            <person name="Hidalgo-Ahumada C.A.P."/>
            <person name="Nobu M.K."/>
            <person name="Narihiro T."/>
            <person name="Tamaki H."/>
            <person name="Liu W.T."/>
            <person name="Kamagata Y."/>
            <person name="Stams A.J.M."/>
            <person name="Imachi H."/>
            <person name="Sousa D.Z."/>
        </authorList>
    </citation>
    <scope>NUCLEOTIDE SEQUENCE [LARGE SCALE GENOMIC DNA]</scope>
    <source>
        <strain evidence="2 3">HH</strain>
    </source>
</reference>
<name>A0A4Y7R7T1_9FIRM</name>
<organism evidence="2 3">
    <name type="scientific">Pelotomaculum schinkii</name>
    <dbReference type="NCBI Taxonomy" id="78350"/>
    <lineage>
        <taxon>Bacteria</taxon>
        <taxon>Bacillati</taxon>
        <taxon>Bacillota</taxon>
        <taxon>Clostridia</taxon>
        <taxon>Eubacteriales</taxon>
        <taxon>Desulfotomaculaceae</taxon>
        <taxon>Pelotomaculum</taxon>
    </lineage>
</organism>
<feature type="transmembrane region" description="Helical" evidence="1">
    <location>
        <begin position="199"/>
        <end position="217"/>
    </location>
</feature>
<accession>A0A4Y7R7T1</accession>